<gene>
    <name evidence="1" type="ORF">GCM10022392_15890</name>
</gene>
<organism evidence="1 2">
    <name type="scientific">Mucilaginibacter panaciglaebae</name>
    <dbReference type="NCBI Taxonomy" id="502331"/>
    <lineage>
        <taxon>Bacteria</taxon>
        <taxon>Pseudomonadati</taxon>
        <taxon>Bacteroidota</taxon>
        <taxon>Sphingobacteriia</taxon>
        <taxon>Sphingobacteriales</taxon>
        <taxon>Sphingobacteriaceae</taxon>
        <taxon>Mucilaginibacter</taxon>
    </lineage>
</organism>
<protein>
    <submittedName>
        <fullName evidence="1">Abi family protein</fullName>
    </submittedName>
</protein>
<dbReference type="InterPro" id="IPR017034">
    <property type="entry name" value="Abi_system_AbiD/AbiF"/>
</dbReference>
<accession>A0ABP7WQG5</accession>
<evidence type="ECO:0000313" key="1">
    <source>
        <dbReference type="EMBL" id="GAA4094125.1"/>
    </source>
</evidence>
<dbReference type="Pfam" id="PF07751">
    <property type="entry name" value="Abi_2"/>
    <property type="match status" value="1"/>
</dbReference>
<dbReference type="EMBL" id="BAABCV010000005">
    <property type="protein sequence ID" value="GAA4094125.1"/>
    <property type="molecule type" value="Genomic_DNA"/>
</dbReference>
<dbReference type="InterPro" id="IPR011664">
    <property type="entry name" value="Abi_system_AbiD/AbiF-like"/>
</dbReference>
<dbReference type="PIRSF" id="PIRSF034934">
    <property type="entry name" value="AbiF_AbiD"/>
    <property type="match status" value="1"/>
</dbReference>
<dbReference type="Proteomes" id="UP001500841">
    <property type="component" value="Unassembled WGS sequence"/>
</dbReference>
<dbReference type="RefSeq" id="WP_345102684.1">
    <property type="nucleotide sequence ID" value="NZ_BAABCV010000005.1"/>
</dbReference>
<reference evidence="2" key="1">
    <citation type="journal article" date="2019" name="Int. J. Syst. Evol. Microbiol.">
        <title>The Global Catalogue of Microorganisms (GCM) 10K type strain sequencing project: providing services to taxonomists for standard genome sequencing and annotation.</title>
        <authorList>
            <consortium name="The Broad Institute Genomics Platform"/>
            <consortium name="The Broad Institute Genome Sequencing Center for Infectious Disease"/>
            <person name="Wu L."/>
            <person name="Ma J."/>
        </authorList>
    </citation>
    <scope>NUCLEOTIDE SEQUENCE [LARGE SCALE GENOMIC DNA]</scope>
    <source>
        <strain evidence="2">JCM 17085</strain>
    </source>
</reference>
<evidence type="ECO:0000313" key="2">
    <source>
        <dbReference type="Proteomes" id="UP001500841"/>
    </source>
</evidence>
<name>A0ABP7WQG5_9SPHI</name>
<keyword evidence="2" id="KW-1185">Reference proteome</keyword>
<comment type="caution">
    <text evidence="1">The sequence shown here is derived from an EMBL/GenBank/DDBJ whole genome shotgun (WGS) entry which is preliminary data.</text>
</comment>
<proteinExistence type="predicted"/>
<sequence>MPLIPYSKPALTLAQQLQQLKDRGLIIENDDKAKHLLENVSYYRLSGYWYPFIKEPKSAHQFKRDASFNQAFRLYCFDRELRKLVNSELEKVEVAIRAKMIYILAHQYGPFWYSNSALFANHSKFSSTLSALQKEYNRSREDFVLAFKVKYSDPLPPSWMIFEIASFGVLSHLYENLKPSRQKREIAQYFGLDNTTFTSWLHSIVYIRNLCAHHSRLWNRRLSVAPNLPLNTHNQWLVVTTKSDTRTGITYAINNSTYYVLSMILYFVQTINKESKFKRKILRLLNKYPAIDPAAMGFTRNWKTEPLWIEKSLSFKINLLLNDLF</sequence>